<dbReference type="Proteomes" id="UP000190814">
    <property type="component" value="Unassembled WGS sequence"/>
</dbReference>
<reference evidence="3 4" key="1">
    <citation type="submission" date="2017-02" db="EMBL/GenBank/DDBJ databases">
        <authorList>
            <person name="Peterson S.W."/>
        </authorList>
    </citation>
    <scope>NUCLEOTIDE SEQUENCE [LARGE SCALE GENOMIC DNA]</scope>
    <source>
        <strain evidence="3 4">ATCC 35992</strain>
    </source>
</reference>
<dbReference type="AlphaFoldDB" id="A0A1T4VRC0"/>
<keyword evidence="2" id="KW-1133">Transmembrane helix</keyword>
<name>A0A1T4VRC0_9FIRM</name>
<feature type="transmembrane region" description="Helical" evidence="2">
    <location>
        <begin position="41"/>
        <end position="57"/>
    </location>
</feature>
<keyword evidence="4" id="KW-1185">Reference proteome</keyword>
<keyword evidence="2" id="KW-0812">Transmembrane</keyword>
<dbReference type="OrthoDB" id="2087782at2"/>
<evidence type="ECO:0000313" key="3">
    <source>
        <dbReference type="EMBL" id="SKA67533.1"/>
    </source>
</evidence>
<dbReference type="Pfam" id="PF09527">
    <property type="entry name" value="ATPase_gene1"/>
    <property type="match status" value="1"/>
</dbReference>
<protein>
    <submittedName>
        <fullName evidence="3">Putative F0F1-ATPase subunit Ca2+/Mg2+ transporter</fullName>
    </submittedName>
</protein>
<evidence type="ECO:0000313" key="4">
    <source>
        <dbReference type="Proteomes" id="UP000190814"/>
    </source>
</evidence>
<keyword evidence="2" id="KW-0472">Membrane</keyword>
<sequence length="123" mass="13950">MKKNGEMFKNIALISQLGISMMVPVFLGVGIGLLIDKHFDIMVFSIIGLVFGIIAGYRNTFRIVMSSFDNAKNQAKTKEELEDEEIMKKFMEKHEKTPVRRGGVYRNVNSTEKSSEEDGEIDK</sequence>
<organism evidence="3 4">
    <name type="scientific">Eubacterium uniforme</name>
    <dbReference type="NCBI Taxonomy" id="39495"/>
    <lineage>
        <taxon>Bacteria</taxon>
        <taxon>Bacillati</taxon>
        <taxon>Bacillota</taxon>
        <taxon>Clostridia</taxon>
        <taxon>Eubacteriales</taxon>
        <taxon>Eubacteriaceae</taxon>
        <taxon>Eubacterium</taxon>
    </lineage>
</organism>
<gene>
    <name evidence="3" type="ORF">SAMN02745111_01478</name>
</gene>
<feature type="transmembrane region" description="Helical" evidence="2">
    <location>
        <begin position="12"/>
        <end position="35"/>
    </location>
</feature>
<dbReference type="RefSeq" id="WP_078766349.1">
    <property type="nucleotide sequence ID" value="NZ_FUXZ01000008.1"/>
</dbReference>
<accession>A0A1T4VRC0</accession>
<proteinExistence type="predicted"/>
<feature type="region of interest" description="Disordered" evidence="1">
    <location>
        <begin position="92"/>
        <end position="123"/>
    </location>
</feature>
<dbReference type="InterPro" id="IPR032820">
    <property type="entry name" value="ATPase_put"/>
</dbReference>
<evidence type="ECO:0000256" key="1">
    <source>
        <dbReference type="SAM" id="MobiDB-lite"/>
    </source>
</evidence>
<evidence type="ECO:0000256" key="2">
    <source>
        <dbReference type="SAM" id="Phobius"/>
    </source>
</evidence>
<dbReference type="STRING" id="39495.SAMN02745111_01478"/>
<dbReference type="EMBL" id="FUXZ01000008">
    <property type="protein sequence ID" value="SKA67533.1"/>
    <property type="molecule type" value="Genomic_DNA"/>
</dbReference>